<dbReference type="EMBL" id="EU545650">
    <property type="protein sequence ID" value="ACB37288.1"/>
    <property type="molecule type" value="Genomic_DNA"/>
</dbReference>
<dbReference type="OrthoDB" id="4575at10239"/>
<dbReference type="Pfam" id="PF10102">
    <property type="entry name" value="DUF2341"/>
    <property type="match status" value="1"/>
</dbReference>
<dbReference type="InterPro" id="IPR018765">
    <property type="entry name" value="DUF2341"/>
</dbReference>
<keyword evidence="3" id="KW-1185">Reference proteome</keyword>
<evidence type="ECO:0000259" key="1">
    <source>
        <dbReference type="Pfam" id="PF10102"/>
    </source>
</evidence>
<dbReference type="KEGG" id="vg:6186737"/>
<reference evidence="2 3" key="1">
    <citation type="journal article" date="2008" name="Res. Microbiol.">
        <title>Viruses in acidic geothermal environments of the Kamchatka Peninsula.</title>
        <authorList>
            <person name="Bize A."/>
            <person name="Peng X."/>
            <person name="Prokofeva M."/>
            <person name="Maclellan K."/>
            <person name="Lucas S."/>
            <person name="Forterre P."/>
            <person name="Garrett R.A."/>
            <person name="Bonch-Osmolovskaya E.A."/>
            <person name="Prangishvili D."/>
        </authorList>
    </citation>
    <scope>NUCLEOTIDE SEQUENCE [LARGE SCALE GENOMIC DNA]</scope>
</reference>
<dbReference type="RefSeq" id="YP_001798572.1">
    <property type="nucleotide sequence ID" value="NC_010537.1"/>
</dbReference>
<name>B2CRN1_9VIRU</name>
<proteinExistence type="predicted"/>
<sequence length="1170" mass="128603">MSCGEFPNNNCVPTPNWECSDVECMYQCLNQPDFQAFYECCIQCALAHYIAEAKDHVTILISKAVNSINTEVIPVFDQLQIFVAHKEEEKLTEKVSVGDVLNVGKYPVKKYTYYENVQVNDIGQPCSSPTGFCVPPGVTASEELWFVNEGGVVVFPSVVPPTTTSTSLYVSPPPPTYTTYPTPTPITYPSYTTYPTTTVTPPPSQTTQVLVVSEPCPNVCPGCTCYYMLGIEIVDPTDAVYNYEETPIGTVEQVPQSEYVVPQDQLSLEEAPSHTTETESVEEGVSFVLSYLVTATLPVLEVSFIYPITLIKEIESITATRSLQSVYFTYPVVKQTFVESVTATSVSVLGYFQPPIKLVTESEVTSLSQRVLQVKFTKPITFYQSVPTSVTQLITTLDIIRTVVPEKLAEYTNAIRSVIDVLVFQIVTEVLKSEPTSVSEDILISQVFETVKKVLVPEVTSSTQEFLDSLIYQTVKEVVESVLTSQTQVYQVSYFSEKVTPTQISEETSKSETSQVVSISETVSPTQISEETSQTQVYQVSYFMQQVSPTQVSELSSQTEEVIDLQFVPCAFSDAIGQCYNNSYQLTIYNYSSITWESGYEVPLYINVPNANSTYSNIRFSYNGQELYSWVEYIDDGYAWVFIVLPTSISSGGSLTIDVWYGESDYVYDGVAGAYKEIAGCDYDNGDKVFIFYDNFCGTSVNTDNWYVYESGSVSVTVDNDLEITASSGSTGYYVLQTKNTFGTGTIFEVLQTAKTFNTNIRTASPAISSGSGVCYFSPDSPAVISGCSPSVPVMSWSINSNCYPWWMMESGYNNGACNPSCTYYIQTGINFPFSHRVLGVVYNPGIENGWYIDYVPLELGSGGANTMGDLTYNSCSSSCSNECVPSGDVYMYIGTAFSSLNGDLDIVFHYARVRYDIADDHSYCSAVGESSSNISELPSYSNYGDATYYSSGWDSCNDTQYMQLITASQGQYGGTVIPFSYTQGDIITVSIIVSATSVSSCPADGVTVALFLESPNTSSLFDVYNYTGCPCQGDVVMPTTSGTYFYVQFDPYCCATCGQNEGSGACFNVVVVNNNSVSYAVCHTGSGSFEGQNFVTGKGYILIITYDPSSGYVYFTFYDDYNNEIASGSVDISSYFSPPSSGTYYMVIAGSSSGQYGNWSFIRWSPRIW</sequence>
<feature type="domain" description="DUF2341" evidence="1">
    <location>
        <begin position="615"/>
        <end position="707"/>
    </location>
</feature>
<organism evidence="2 3">
    <name type="scientific">Betalipothrixvirus uzonense</name>
    <dbReference type="NCBI Taxonomy" id="512792"/>
    <lineage>
        <taxon>Viruses</taxon>
        <taxon>Adnaviria</taxon>
        <taxon>Zilligvirae</taxon>
        <taxon>Taleaviricota</taxon>
        <taxon>Tokiviricetes</taxon>
        <taxon>Ligamenvirales</taxon>
        <taxon>Lipothrixviridae</taxon>
        <taxon>Betalipothrixvirus</taxon>
    </lineage>
</organism>
<evidence type="ECO:0000313" key="2">
    <source>
        <dbReference type="EMBL" id="ACB37288.1"/>
    </source>
</evidence>
<dbReference type="Proteomes" id="UP000008691">
    <property type="component" value="Segment"/>
</dbReference>
<accession>B2CRN1</accession>
<evidence type="ECO:0000313" key="3">
    <source>
        <dbReference type="Proteomes" id="UP000008691"/>
    </source>
</evidence>
<protein>
    <recommendedName>
        <fullName evidence="1">DUF2341 domain-containing protein</fullName>
    </recommendedName>
</protein>
<dbReference type="GeneID" id="6186737"/>